<organism evidence="2 3">
    <name type="scientific">Hyaloscypha bicolor E</name>
    <dbReference type="NCBI Taxonomy" id="1095630"/>
    <lineage>
        <taxon>Eukaryota</taxon>
        <taxon>Fungi</taxon>
        <taxon>Dikarya</taxon>
        <taxon>Ascomycota</taxon>
        <taxon>Pezizomycotina</taxon>
        <taxon>Leotiomycetes</taxon>
        <taxon>Helotiales</taxon>
        <taxon>Hyaloscyphaceae</taxon>
        <taxon>Hyaloscypha</taxon>
        <taxon>Hyaloscypha bicolor</taxon>
    </lineage>
</organism>
<dbReference type="InterPro" id="IPR000182">
    <property type="entry name" value="GNAT_dom"/>
</dbReference>
<keyword evidence="2" id="KW-0012">Acyltransferase</keyword>
<reference evidence="2 3" key="1">
    <citation type="submission" date="2016-04" db="EMBL/GenBank/DDBJ databases">
        <title>A degradative enzymes factory behind the ericoid mycorrhizal symbiosis.</title>
        <authorList>
            <consortium name="DOE Joint Genome Institute"/>
            <person name="Martino E."/>
            <person name="Morin E."/>
            <person name="Grelet G."/>
            <person name="Kuo A."/>
            <person name="Kohler A."/>
            <person name="Daghino S."/>
            <person name="Barry K."/>
            <person name="Choi C."/>
            <person name="Cichocki N."/>
            <person name="Clum A."/>
            <person name="Copeland A."/>
            <person name="Hainaut M."/>
            <person name="Haridas S."/>
            <person name="Labutti K."/>
            <person name="Lindquist E."/>
            <person name="Lipzen A."/>
            <person name="Khouja H.-R."/>
            <person name="Murat C."/>
            <person name="Ohm R."/>
            <person name="Olson A."/>
            <person name="Spatafora J."/>
            <person name="Veneault-Fourrey C."/>
            <person name="Henrissat B."/>
            <person name="Grigoriev I."/>
            <person name="Martin F."/>
            <person name="Perotto S."/>
        </authorList>
    </citation>
    <scope>NUCLEOTIDE SEQUENCE [LARGE SCALE GENOMIC DNA]</scope>
    <source>
        <strain evidence="2 3">E</strain>
    </source>
</reference>
<dbReference type="Gene3D" id="3.40.630.30">
    <property type="match status" value="1"/>
</dbReference>
<feature type="domain" description="N-acetyltransferase" evidence="1">
    <location>
        <begin position="34"/>
        <end position="190"/>
    </location>
</feature>
<dbReference type="AlphaFoldDB" id="A0A2J6TA29"/>
<keyword evidence="3" id="KW-1185">Reference proteome</keyword>
<dbReference type="GeneID" id="36582879"/>
<dbReference type="RefSeq" id="XP_024736779.1">
    <property type="nucleotide sequence ID" value="XM_024874799.1"/>
</dbReference>
<dbReference type="InterPro" id="IPR016181">
    <property type="entry name" value="Acyl_CoA_acyltransferase"/>
</dbReference>
<dbReference type="PANTHER" id="PTHR43792">
    <property type="entry name" value="GNAT FAMILY, PUTATIVE (AFU_ORTHOLOGUE AFUA_3G00765)-RELATED-RELATED"/>
    <property type="match status" value="1"/>
</dbReference>
<proteinExistence type="predicted"/>
<dbReference type="GO" id="GO:0016747">
    <property type="term" value="F:acyltransferase activity, transferring groups other than amino-acyl groups"/>
    <property type="evidence" value="ECO:0007669"/>
    <property type="project" value="InterPro"/>
</dbReference>
<dbReference type="OrthoDB" id="4072826at2759"/>
<dbReference type="InParanoid" id="A0A2J6TA29"/>
<accession>A0A2J6TA29</accession>
<evidence type="ECO:0000313" key="2">
    <source>
        <dbReference type="EMBL" id="PMD59875.1"/>
    </source>
</evidence>
<dbReference type="Pfam" id="PF13302">
    <property type="entry name" value="Acetyltransf_3"/>
    <property type="match status" value="1"/>
</dbReference>
<keyword evidence="2" id="KW-0808">Transferase</keyword>
<dbReference type="PROSITE" id="PS51186">
    <property type="entry name" value="GNAT"/>
    <property type="match status" value="1"/>
</dbReference>
<gene>
    <name evidence="2" type="ORF">K444DRAFT_529336</name>
</gene>
<dbReference type="SUPFAM" id="SSF55729">
    <property type="entry name" value="Acyl-CoA N-acyltransferases (Nat)"/>
    <property type="match status" value="1"/>
</dbReference>
<protein>
    <submittedName>
        <fullName evidence="2">Acyl-CoA N-acyltransferase</fullName>
    </submittedName>
</protein>
<name>A0A2J6TA29_9HELO</name>
<dbReference type="Proteomes" id="UP000235371">
    <property type="component" value="Unassembled WGS sequence"/>
</dbReference>
<evidence type="ECO:0000259" key="1">
    <source>
        <dbReference type="PROSITE" id="PS51186"/>
    </source>
</evidence>
<dbReference type="PANTHER" id="PTHR43792:SF1">
    <property type="entry name" value="N-ACETYLTRANSFERASE DOMAIN-CONTAINING PROTEIN"/>
    <property type="match status" value="1"/>
</dbReference>
<evidence type="ECO:0000313" key="3">
    <source>
        <dbReference type="Proteomes" id="UP000235371"/>
    </source>
</evidence>
<dbReference type="EMBL" id="KZ613803">
    <property type="protein sequence ID" value="PMD59875.1"/>
    <property type="molecule type" value="Genomic_DNA"/>
</dbReference>
<dbReference type="InterPro" id="IPR051531">
    <property type="entry name" value="N-acetyltransferase"/>
</dbReference>
<sequence>MAKFAAESPRLWLQPLSLDHLEDFHAIMTDATGLKFSKPSPNIDDTKSLLQKWTPSPEKPWIDNYAIILRSNSHDEVKVKMIGTVGTVRVPQGLEDAAEVAYGIHSDFWGQGYASEALGMFVALYCADGRERLQGKKHLVAKIDPENPASERVVQKVGFEKGETVDGGYTRGGDEAGRDKSEYVWWVLKRS</sequence>